<sequence>MDEIIIRPKADITCKVLSSFYFIIFFHVSQYFSIQTTSEYTHLYDISSFLSKLTSKNINPITTTTISNAQNLRPYWNTQVEISDKYELFQNILAITSELDTEKQLLKQWIRLARFAFNTVYISND</sequence>
<proteinExistence type="predicted"/>
<gene>
    <name evidence="2" type="ORF">Glove_461g61</name>
</gene>
<keyword evidence="3" id="KW-1185">Reference proteome</keyword>
<dbReference type="Proteomes" id="UP000266861">
    <property type="component" value="Unassembled WGS sequence"/>
</dbReference>
<accession>A0A397GMY5</accession>
<evidence type="ECO:0000313" key="2">
    <source>
        <dbReference type="EMBL" id="RHZ52401.1"/>
    </source>
</evidence>
<reference evidence="2 3" key="1">
    <citation type="submission" date="2018-08" db="EMBL/GenBank/DDBJ databases">
        <title>Genome and evolution of the arbuscular mycorrhizal fungus Diversispora epigaea (formerly Glomus versiforme) and its bacterial endosymbionts.</title>
        <authorList>
            <person name="Sun X."/>
            <person name="Fei Z."/>
            <person name="Harrison M."/>
        </authorList>
    </citation>
    <scope>NUCLEOTIDE SEQUENCE [LARGE SCALE GENOMIC DNA]</scope>
    <source>
        <strain evidence="2 3">IT104</strain>
    </source>
</reference>
<keyword evidence="1" id="KW-0812">Transmembrane</keyword>
<dbReference type="AlphaFoldDB" id="A0A397GMY5"/>
<evidence type="ECO:0000256" key="1">
    <source>
        <dbReference type="SAM" id="Phobius"/>
    </source>
</evidence>
<name>A0A397GMY5_9GLOM</name>
<feature type="transmembrane region" description="Helical" evidence="1">
    <location>
        <begin position="12"/>
        <end position="32"/>
    </location>
</feature>
<protein>
    <submittedName>
        <fullName evidence="2">Uncharacterized protein</fullName>
    </submittedName>
</protein>
<comment type="caution">
    <text evidence="2">The sequence shown here is derived from an EMBL/GenBank/DDBJ whole genome shotgun (WGS) entry which is preliminary data.</text>
</comment>
<evidence type="ECO:0000313" key="3">
    <source>
        <dbReference type="Proteomes" id="UP000266861"/>
    </source>
</evidence>
<keyword evidence="1" id="KW-0472">Membrane</keyword>
<organism evidence="2 3">
    <name type="scientific">Diversispora epigaea</name>
    <dbReference type="NCBI Taxonomy" id="1348612"/>
    <lineage>
        <taxon>Eukaryota</taxon>
        <taxon>Fungi</taxon>
        <taxon>Fungi incertae sedis</taxon>
        <taxon>Mucoromycota</taxon>
        <taxon>Glomeromycotina</taxon>
        <taxon>Glomeromycetes</taxon>
        <taxon>Diversisporales</taxon>
        <taxon>Diversisporaceae</taxon>
        <taxon>Diversispora</taxon>
    </lineage>
</organism>
<dbReference type="EMBL" id="PQFF01000403">
    <property type="protein sequence ID" value="RHZ52401.1"/>
    <property type="molecule type" value="Genomic_DNA"/>
</dbReference>
<keyword evidence="1" id="KW-1133">Transmembrane helix</keyword>